<comment type="caution">
    <text evidence="1">The sequence shown here is derived from an EMBL/GenBank/DDBJ whole genome shotgun (WGS) entry which is preliminary data.</text>
</comment>
<proteinExistence type="predicted"/>
<accession>A0ACB8YEJ5</accession>
<organism evidence="1 2">
    <name type="scientific">Smallanthus sonchifolius</name>
    <dbReference type="NCBI Taxonomy" id="185202"/>
    <lineage>
        <taxon>Eukaryota</taxon>
        <taxon>Viridiplantae</taxon>
        <taxon>Streptophyta</taxon>
        <taxon>Embryophyta</taxon>
        <taxon>Tracheophyta</taxon>
        <taxon>Spermatophyta</taxon>
        <taxon>Magnoliopsida</taxon>
        <taxon>eudicotyledons</taxon>
        <taxon>Gunneridae</taxon>
        <taxon>Pentapetalae</taxon>
        <taxon>asterids</taxon>
        <taxon>campanulids</taxon>
        <taxon>Asterales</taxon>
        <taxon>Asteraceae</taxon>
        <taxon>Asteroideae</taxon>
        <taxon>Heliantheae alliance</taxon>
        <taxon>Millerieae</taxon>
        <taxon>Smallanthus</taxon>
    </lineage>
</organism>
<reference evidence="2" key="1">
    <citation type="journal article" date="2022" name="Mol. Ecol. Resour.">
        <title>The genomes of chicory, endive, great burdock and yacon provide insights into Asteraceae palaeo-polyploidization history and plant inulin production.</title>
        <authorList>
            <person name="Fan W."/>
            <person name="Wang S."/>
            <person name="Wang H."/>
            <person name="Wang A."/>
            <person name="Jiang F."/>
            <person name="Liu H."/>
            <person name="Zhao H."/>
            <person name="Xu D."/>
            <person name="Zhang Y."/>
        </authorList>
    </citation>
    <scope>NUCLEOTIDE SEQUENCE [LARGE SCALE GENOMIC DNA]</scope>
    <source>
        <strain evidence="2">cv. Yunnan</strain>
    </source>
</reference>
<keyword evidence="2" id="KW-1185">Reference proteome</keyword>
<dbReference type="Proteomes" id="UP001056120">
    <property type="component" value="Linkage Group LG28"/>
</dbReference>
<sequence length="318" mass="34648">MNCLLSLNSQELVKEFVMKDEVWRDWLASALVWDGQNIPPRGRRISASGGYEHGGDVGSSGASAPEESRGRGTVGDKGRATIMAWEPIVGAWGVDSLCSPRTPRSSHIGLAVGQSLDGPDGNVGRSHIISSRKRLRVLRSPTSTGSHNTNSVDVDGRKRWDIPLFPDLNNPEIIPAGSSDEDSSRDLMQEDGVARTSVGSVVLETTGSPENIEEEVADTIDIGVKNWGSRKGPAWQDMGLDNLWIGSGFGRRKIRGAPNSDSEVVELSRLQASLSAYNWSPARDRWKWGLEDSGEFSVSSIKFITNFIKTLRNFVAGW</sequence>
<name>A0ACB8YEJ5_9ASTR</name>
<reference evidence="1 2" key="2">
    <citation type="journal article" date="2022" name="Mol. Ecol. Resour.">
        <title>The genomes of chicory, endive, great burdock and yacon provide insights into Asteraceae paleo-polyploidization history and plant inulin production.</title>
        <authorList>
            <person name="Fan W."/>
            <person name="Wang S."/>
            <person name="Wang H."/>
            <person name="Wang A."/>
            <person name="Jiang F."/>
            <person name="Liu H."/>
            <person name="Zhao H."/>
            <person name="Xu D."/>
            <person name="Zhang Y."/>
        </authorList>
    </citation>
    <scope>NUCLEOTIDE SEQUENCE [LARGE SCALE GENOMIC DNA]</scope>
    <source>
        <strain evidence="2">cv. Yunnan</strain>
        <tissue evidence="1">Leaves</tissue>
    </source>
</reference>
<dbReference type="EMBL" id="CM042045">
    <property type="protein sequence ID" value="KAI3683632.1"/>
    <property type="molecule type" value="Genomic_DNA"/>
</dbReference>
<evidence type="ECO:0000313" key="1">
    <source>
        <dbReference type="EMBL" id="KAI3683632.1"/>
    </source>
</evidence>
<gene>
    <name evidence="1" type="ORF">L1987_84142</name>
</gene>
<evidence type="ECO:0000313" key="2">
    <source>
        <dbReference type="Proteomes" id="UP001056120"/>
    </source>
</evidence>
<protein>
    <submittedName>
        <fullName evidence="1">Uncharacterized protein</fullName>
    </submittedName>
</protein>